<evidence type="ECO:0000256" key="3">
    <source>
        <dbReference type="ARBA" id="ARBA00022692"/>
    </source>
</evidence>
<keyword evidence="11" id="KW-0325">Glycoprotein</keyword>
<dbReference type="GO" id="GO:0005886">
    <property type="term" value="C:plasma membrane"/>
    <property type="evidence" value="ECO:0007669"/>
    <property type="project" value="InterPro"/>
</dbReference>
<organism evidence="14">
    <name type="scientific">Homalodisca liturata</name>
    <dbReference type="NCBI Taxonomy" id="320908"/>
    <lineage>
        <taxon>Eukaryota</taxon>
        <taxon>Metazoa</taxon>
        <taxon>Ecdysozoa</taxon>
        <taxon>Arthropoda</taxon>
        <taxon>Hexapoda</taxon>
        <taxon>Insecta</taxon>
        <taxon>Pterygota</taxon>
        <taxon>Neoptera</taxon>
        <taxon>Paraneoptera</taxon>
        <taxon>Hemiptera</taxon>
        <taxon>Auchenorrhyncha</taxon>
        <taxon>Membracoidea</taxon>
        <taxon>Cicadellidae</taxon>
        <taxon>Cicadellinae</taxon>
        <taxon>Proconiini</taxon>
        <taxon>Homalodisca</taxon>
    </lineage>
</organism>
<dbReference type="InterPro" id="IPR015919">
    <property type="entry name" value="Cadherin-like_sf"/>
</dbReference>
<feature type="domain" description="Cadherin" evidence="13">
    <location>
        <begin position="289"/>
        <end position="379"/>
    </location>
</feature>
<evidence type="ECO:0000259" key="13">
    <source>
        <dbReference type="PROSITE" id="PS50268"/>
    </source>
</evidence>
<keyword evidence="3" id="KW-0812">Transmembrane</keyword>
<keyword evidence="7" id="KW-0130">Cell adhesion</keyword>
<evidence type="ECO:0000256" key="5">
    <source>
        <dbReference type="ARBA" id="ARBA00022737"/>
    </source>
</evidence>
<dbReference type="FunFam" id="2.60.40.60:FF:000037">
    <property type="entry name" value="FAT atypical cadherin 1"/>
    <property type="match status" value="1"/>
</dbReference>
<keyword evidence="2" id="KW-0245">EGF-like domain</keyword>
<keyword evidence="6 12" id="KW-0106">Calcium</keyword>
<dbReference type="SUPFAM" id="SSF49313">
    <property type="entry name" value="Cadherin-like"/>
    <property type="match status" value="5"/>
</dbReference>
<dbReference type="FunFam" id="2.60.40.60:FF:000080">
    <property type="entry name" value="FAT atypical cadherin 1"/>
    <property type="match status" value="1"/>
</dbReference>
<feature type="non-terminal residue" evidence="14">
    <location>
        <position position="592"/>
    </location>
</feature>
<evidence type="ECO:0000256" key="9">
    <source>
        <dbReference type="ARBA" id="ARBA00023136"/>
    </source>
</evidence>
<feature type="domain" description="Cadherin" evidence="13">
    <location>
        <begin position="133"/>
        <end position="238"/>
    </location>
</feature>
<dbReference type="PROSITE" id="PS00232">
    <property type="entry name" value="CADHERIN_1"/>
    <property type="match status" value="2"/>
</dbReference>
<dbReference type="FunFam" id="2.60.40.60:FF:000041">
    <property type="entry name" value="FAT atypical cadherin 1"/>
    <property type="match status" value="1"/>
</dbReference>
<keyword evidence="5" id="KW-0677">Repeat</keyword>
<keyword evidence="4" id="KW-0732">Signal</keyword>
<evidence type="ECO:0000256" key="4">
    <source>
        <dbReference type="ARBA" id="ARBA00022729"/>
    </source>
</evidence>
<evidence type="ECO:0000256" key="10">
    <source>
        <dbReference type="ARBA" id="ARBA00023157"/>
    </source>
</evidence>
<feature type="domain" description="Cadherin" evidence="13">
    <location>
        <begin position="28"/>
        <end position="137"/>
    </location>
</feature>
<feature type="domain" description="Cadherin" evidence="13">
    <location>
        <begin position="479"/>
        <end position="584"/>
    </location>
</feature>
<evidence type="ECO:0000256" key="1">
    <source>
        <dbReference type="ARBA" id="ARBA00004167"/>
    </source>
</evidence>
<dbReference type="Gene3D" id="2.60.40.60">
    <property type="entry name" value="Cadherins"/>
    <property type="match status" value="5"/>
</dbReference>
<proteinExistence type="predicted"/>
<dbReference type="PROSITE" id="PS50268">
    <property type="entry name" value="CADHERIN_2"/>
    <property type="match status" value="5"/>
</dbReference>
<evidence type="ECO:0000256" key="2">
    <source>
        <dbReference type="ARBA" id="ARBA00022536"/>
    </source>
</evidence>
<accession>A0A1B6IQV8</accession>
<evidence type="ECO:0000256" key="7">
    <source>
        <dbReference type="ARBA" id="ARBA00022889"/>
    </source>
</evidence>
<dbReference type="AlphaFoldDB" id="A0A1B6IQV8"/>
<evidence type="ECO:0000256" key="6">
    <source>
        <dbReference type="ARBA" id="ARBA00022837"/>
    </source>
</evidence>
<reference evidence="14" key="1">
    <citation type="submission" date="2015-11" db="EMBL/GenBank/DDBJ databases">
        <title>De novo transcriptome assembly of four potential Pierce s Disease insect vectors from Arizona vineyards.</title>
        <authorList>
            <person name="Tassone E.E."/>
        </authorList>
    </citation>
    <scope>NUCLEOTIDE SEQUENCE</scope>
</reference>
<dbReference type="CDD" id="cd11304">
    <property type="entry name" value="Cadherin_repeat"/>
    <property type="match status" value="5"/>
</dbReference>
<name>A0A1B6IQV8_9HEMI</name>
<dbReference type="PANTHER" id="PTHR24026:SF125">
    <property type="entry name" value="FAT-LIKE CADHERIN-RELATED TUMOR SUPPRESSOR HOMOLOG"/>
    <property type="match status" value="1"/>
</dbReference>
<gene>
    <name evidence="14" type="ORF">g.10777</name>
</gene>
<dbReference type="EMBL" id="GECU01018407">
    <property type="protein sequence ID" value="JAS89299.1"/>
    <property type="molecule type" value="Transcribed_RNA"/>
</dbReference>
<dbReference type="Pfam" id="PF00028">
    <property type="entry name" value="Cadherin"/>
    <property type="match status" value="5"/>
</dbReference>
<keyword evidence="8" id="KW-1133">Transmembrane helix</keyword>
<dbReference type="InterPro" id="IPR002126">
    <property type="entry name" value="Cadherin-like_dom"/>
</dbReference>
<dbReference type="GO" id="GO:0007156">
    <property type="term" value="P:homophilic cell adhesion via plasma membrane adhesion molecules"/>
    <property type="evidence" value="ECO:0007669"/>
    <property type="project" value="InterPro"/>
</dbReference>
<dbReference type="FunFam" id="2.60.40.60:FF:000100">
    <property type="entry name" value="protocadherin Fat 2"/>
    <property type="match status" value="1"/>
</dbReference>
<evidence type="ECO:0000256" key="11">
    <source>
        <dbReference type="ARBA" id="ARBA00023180"/>
    </source>
</evidence>
<dbReference type="InterPro" id="IPR020894">
    <property type="entry name" value="Cadherin_CS"/>
</dbReference>
<dbReference type="PRINTS" id="PR00205">
    <property type="entry name" value="CADHERIN"/>
</dbReference>
<dbReference type="SMART" id="SM00112">
    <property type="entry name" value="CA"/>
    <property type="match status" value="5"/>
</dbReference>
<keyword evidence="10" id="KW-1015">Disulfide bond</keyword>
<protein>
    <recommendedName>
        <fullName evidence="13">Cadherin domain-containing protein</fullName>
    </recommendedName>
</protein>
<evidence type="ECO:0000313" key="14">
    <source>
        <dbReference type="EMBL" id="JAS89299.1"/>
    </source>
</evidence>
<feature type="non-terminal residue" evidence="14">
    <location>
        <position position="1"/>
    </location>
</feature>
<comment type="subcellular location">
    <subcellularLocation>
        <location evidence="1">Membrane</location>
        <topology evidence="1">Single-pass membrane protein</topology>
    </subcellularLocation>
</comment>
<dbReference type="GO" id="GO:0005509">
    <property type="term" value="F:calcium ion binding"/>
    <property type="evidence" value="ECO:0007669"/>
    <property type="project" value="UniProtKB-UniRule"/>
</dbReference>
<dbReference type="PANTHER" id="PTHR24026">
    <property type="entry name" value="FAT ATYPICAL CADHERIN-RELATED"/>
    <property type="match status" value="1"/>
</dbReference>
<sequence>GTPSLLTEVTLVVEVVDVNENLHAPEFEDFVVASAVLENQPVGTLVATVKATDADPPGDDSRVGYSIRAGDGLGYFSIDDQGHIKTLAVLDAETKAHYWLTVYAQDHGVAPLSSRLEVFISVTNINDNTPLSEEPVYYPHVPENSPANTPVLQITATDGDLDPGLVLTYRITGGNPESFFSMDSSTGVLTTTGRKLDRENQPEHILEITISDNGSPPLSSTTRVVVMVDDVNDNSPQFEQNFYHMVIPETRNGDSTLNQNEVESGEELGFEALLNNDSWESLDAQNITGIPLFRVLAVDRDTGANGEIHYSIKSARGKGRFGIHPQTGVVYSAYTFTAGQEFDLMVRASDSGSPNKSSTARVSVQVSAVPATSEHAPVIKSSDQRVEVTESDSVGFLVALIQASDQDGDSLWYRIVDGDPRAEFLMGGDEGSVLLARELDWETQREYNLTISVTDGVHVVYTQLYVSVIDINEHRPVFSQSLYSVNVSESVPVESTLLTLHATDTDQDSKVAFSLHSARSAHSLALFKVDYQTGAVVLARPLDRESMSEHVLTVLVRDQGTPAKRNYARVQICVTDANDHSPEWTGGVVQGR</sequence>
<keyword evidence="9" id="KW-0472">Membrane</keyword>
<evidence type="ECO:0000256" key="8">
    <source>
        <dbReference type="ARBA" id="ARBA00022989"/>
    </source>
</evidence>
<evidence type="ECO:0000256" key="12">
    <source>
        <dbReference type="PROSITE-ProRule" id="PRU00043"/>
    </source>
</evidence>
<feature type="domain" description="Cadherin" evidence="13">
    <location>
        <begin position="380"/>
        <end position="478"/>
    </location>
</feature>